<dbReference type="InterPro" id="IPR013083">
    <property type="entry name" value="Znf_RING/FYVE/PHD"/>
</dbReference>
<accession>A0A5K1VNQ0</accession>
<dbReference type="VEuPathDB" id="AmoebaDB:EHI7A_033080"/>
<dbReference type="GO" id="GO:0005634">
    <property type="term" value="C:nucleus"/>
    <property type="evidence" value="ECO:0007669"/>
    <property type="project" value="TreeGrafter"/>
</dbReference>
<dbReference type="VEuPathDB" id="AmoebaDB:EHI_127230"/>
<dbReference type="InterPro" id="IPR039133">
    <property type="entry name" value="RNF25"/>
</dbReference>
<dbReference type="GO" id="GO:0061630">
    <property type="term" value="F:ubiquitin protein ligase activity"/>
    <property type="evidence" value="ECO:0007669"/>
    <property type="project" value="InterPro"/>
</dbReference>
<dbReference type="GO" id="GO:0016567">
    <property type="term" value="P:protein ubiquitination"/>
    <property type="evidence" value="ECO:0007669"/>
    <property type="project" value="TreeGrafter"/>
</dbReference>
<evidence type="ECO:0000259" key="2">
    <source>
        <dbReference type="PROSITE" id="PS50089"/>
    </source>
</evidence>
<gene>
    <name evidence="3" type="ORF">CL6EHI_127230</name>
</gene>
<name>A0A5K1VNQ0_ENTHI</name>
<dbReference type="PROSITE" id="PS50089">
    <property type="entry name" value="ZF_RING_2"/>
    <property type="match status" value="1"/>
</dbReference>
<sequence>MGDINTQYECITQIYPNNISLKLDNEKELDIVYELEYENNEYAYNIWKSAIQVLFIINKNKFPLPSSIKFELIKCNGCEPTQLEAVISRLIKEELTEINLFSLYLEIQQFQSDNTIPSGNCCICLEPITPSASSIQLPCYHYFHSECIDNLKASGADCVCPICRTRFSKKLRHKKEIDLTKYYAMDDDIYNPLTNTLSNHFILVKNSGITHARHVILSYFYQFSPLKATYSQDEHGWIVSFQYLEQAKSCCLIFTGKSILPDYPKMEISMYIPIQPDSGSPLKHIS</sequence>
<evidence type="ECO:0000313" key="3">
    <source>
        <dbReference type="EMBL" id="GAT93245.1"/>
    </source>
</evidence>
<proteinExistence type="predicted"/>
<comment type="caution">
    <text evidence="3">The sequence shown here is derived from an EMBL/GenBank/DDBJ whole genome shotgun (WGS) entry which is preliminary data.</text>
</comment>
<dbReference type="PANTHER" id="PTHR13198:SF4">
    <property type="entry name" value="E3 UBIQUITIN-PROTEIN LIGASE RNF25"/>
    <property type="match status" value="1"/>
</dbReference>
<dbReference type="CDD" id="cd16448">
    <property type="entry name" value="RING-H2"/>
    <property type="match status" value="1"/>
</dbReference>
<organism evidence="3 4">
    <name type="scientific">Entamoeba histolytica</name>
    <dbReference type="NCBI Taxonomy" id="5759"/>
    <lineage>
        <taxon>Eukaryota</taxon>
        <taxon>Amoebozoa</taxon>
        <taxon>Evosea</taxon>
        <taxon>Archamoebae</taxon>
        <taxon>Mastigamoebida</taxon>
        <taxon>Entamoebidae</taxon>
        <taxon>Entamoeba</taxon>
    </lineage>
</organism>
<evidence type="ECO:0000313" key="4">
    <source>
        <dbReference type="Proteomes" id="UP000078387"/>
    </source>
</evidence>
<dbReference type="InterPro" id="IPR001841">
    <property type="entry name" value="Znf_RING"/>
</dbReference>
<dbReference type="GO" id="GO:0008270">
    <property type="term" value="F:zinc ion binding"/>
    <property type="evidence" value="ECO:0007669"/>
    <property type="project" value="UniProtKB-KW"/>
</dbReference>
<reference evidence="3 4" key="1">
    <citation type="submission" date="2016-05" db="EMBL/GenBank/DDBJ databases">
        <title>First whole genome sequencing of Entamoeba histolytica HM1:IMSS-clone-6.</title>
        <authorList>
            <person name="Mukherjee Avik.K."/>
            <person name="Izumyama S."/>
            <person name="Nakada-Tsukui K."/>
            <person name="Nozaki T."/>
        </authorList>
    </citation>
    <scope>NUCLEOTIDE SEQUENCE [LARGE SCALE GENOMIC DNA]</scope>
    <source>
        <strain evidence="3 4">HM1:IMSS clone 6</strain>
    </source>
</reference>
<dbReference type="AlphaFoldDB" id="A0A5K1VNQ0"/>
<feature type="domain" description="RING-type" evidence="2">
    <location>
        <begin position="121"/>
        <end position="164"/>
    </location>
</feature>
<dbReference type="Gene3D" id="3.30.40.10">
    <property type="entry name" value="Zinc/RING finger domain, C3HC4 (zinc finger)"/>
    <property type="match status" value="1"/>
</dbReference>
<dbReference type="VEuPathDB" id="AmoebaDB:KM1_070860"/>
<keyword evidence="1" id="KW-0862">Zinc</keyword>
<keyword evidence="1" id="KW-0863">Zinc-finger</keyword>
<dbReference type="VEuPathDB" id="AmoebaDB:EHI8A_032240"/>
<dbReference type="Proteomes" id="UP000078387">
    <property type="component" value="Unassembled WGS sequence"/>
</dbReference>
<keyword evidence="1" id="KW-0479">Metal-binding</keyword>
<dbReference type="SUPFAM" id="SSF57850">
    <property type="entry name" value="RING/U-box"/>
    <property type="match status" value="1"/>
</dbReference>
<dbReference type="SMART" id="SM00184">
    <property type="entry name" value="RING"/>
    <property type="match status" value="1"/>
</dbReference>
<dbReference type="Pfam" id="PF13639">
    <property type="entry name" value="zf-RING_2"/>
    <property type="match status" value="1"/>
</dbReference>
<evidence type="ECO:0000256" key="1">
    <source>
        <dbReference type="PROSITE-ProRule" id="PRU00175"/>
    </source>
</evidence>
<dbReference type="VEuPathDB" id="AmoebaDB:EHI5A_058820"/>
<protein>
    <submittedName>
        <fullName evidence="3">Zinc finger domain containing protein</fullName>
    </submittedName>
</protein>
<dbReference type="PANTHER" id="PTHR13198">
    <property type="entry name" value="RING FINGER PROTEIN 25"/>
    <property type="match status" value="1"/>
</dbReference>
<dbReference type="OMA" id="NDEYAYN"/>
<dbReference type="EMBL" id="BDEQ01000001">
    <property type="protein sequence ID" value="GAT93245.1"/>
    <property type="molecule type" value="Genomic_DNA"/>
</dbReference>